<dbReference type="GeneID" id="72065120"/>
<proteinExistence type="predicted"/>
<accession>A0A9Q8QCJ8</accession>
<evidence type="ECO:0000313" key="1">
    <source>
        <dbReference type="EMBL" id="UNI16752.1"/>
    </source>
</evidence>
<dbReference type="EMBL" id="CP086355">
    <property type="protein sequence ID" value="UNI16752.1"/>
    <property type="molecule type" value="Genomic_DNA"/>
</dbReference>
<evidence type="ECO:0000313" key="2">
    <source>
        <dbReference type="Proteomes" id="UP000829364"/>
    </source>
</evidence>
<name>A0A9Q8QCJ8_9HYPO</name>
<dbReference type="KEGG" id="ptkz:JDV02_003160"/>
<reference evidence="1" key="1">
    <citation type="submission" date="2021-11" db="EMBL/GenBank/DDBJ databases">
        <title>Purpureocillium_takamizusanense_genome.</title>
        <authorList>
            <person name="Nguyen N.-H."/>
        </authorList>
    </citation>
    <scope>NUCLEOTIDE SEQUENCE</scope>
    <source>
        <strain evidence="1">PT3</strain>
    </source>
</reference>
<dbReference type="Proteomes" id="UP000829364">
    <property type="component" value="Chromosome 2"/>
</dbReference>
<dbReference type="RefSeq" id="XP_047840233.1">
    <property type="nucleotide sequence ID" value="XM_047984259.1"/>
</dbReference>
<gene>
    <name evidence="1" type="ORF">JDV02_003160</name>
</gene>
<keyword evidence="2" id="KW-1185">Reference proteome</keyword>
<dbReference type="OrthoDB" id="10252740at2759"/>
<protein>
    <submittedName>
        <fullName evidence="1">Uncharacterized protein</fullName>
    </submittedName>
</protein>
<dbReference type="AlphaFoldDB" id="A0A9Q8QCJ8"/>
<sequence length="156" mass="17355">MILLLSSVANVTHGVFRPSAKLDNLFDSFEPGPVRATDGFGMRKLEAFAKFMPKTPVWIDLLLANGMESRKAKTVRSIVTASEFLRRRLAAERPLWFAPGYECLRPKQVEFFLSDNAGGGKHTTIVEYFRESTFSIDLAQPILLLQSTGGTSKTTL</sequence>
<organism evidence="1 2">
    <name type="scientific">Purpureocillium takamizusanense</name>
    <dbReference type="NCBI Taxonomy" id="2060973"/>
    <lineage>
        <taxon>Eukaryota</taxon>
        <taxon>Fungi</taxon>
        <taxon>Dikarya</taxon>
        <taxon>Ascomycota</taxon>
        <taxon>Pezizomycotina</taxon>
        <taxon>Sordariomycetes</taxon>
        <taxon>Hypocreomycetidae</taxon>
        <taxon>Hypocreales</taxon>
        <taxon>Ophiocordycipitaceae</taxon>
        <taxon>Purpureocillium</taxon>
    </lineage>
</organism>